<dbReference type="EMBL" id="BMYQ01000001">
    <property type="protein sequence ID" value="GGW23639.1"/>
    <property type="molecule type" value="Genomic_DNA"/>
</dbReference>
<dbReference type="AlphaFoldDB" id="A0A918IQ21"/>
<name>A0A918IQ21_9RHOB</name>
<dbReference type="InterPro" id="IPR011330">
    <property type="entry name" value="Glyco_hydro/deAcase_b/a-brl"/>
</dbReference>
<proteinExistence type="predicted"/>
<evidence type="ECO:0008006" key="4">
    <source>
        <dbReference type="Google" id="ProtNLM"/>
    </source>
</evidence>
<feature type="compositionally biased region" description="Low complexity" evidence="1">
    <location>
        <begin position="115"/>
        <end position="155"/>
    </location>
</feature>
<feature type="compositionally biased region" description="Low complexity" evidence="1">
    <location>
        <begin position="208"/>
        <end position="218"/>
    </location>
</feature>
<feature type="region of interest" description="Disordered" evidence="1">
    <location>
        <begin position="97"/>
        <end position="155"/>
    </location>
</feature>
<organism evidence="2 3">
    <name type="scientific">Gemmobacter lanyuensis</name>
    <dbReference type="NCBI Taxonomy" id="1054497"/>
    <lineage>
        <taxon>Bacteria</taxon>
        <taxon>Pseudomonadati</taxon>
        <taxon>Pseudomonadota</taxon>
        <taxon>Alphaproteobacteria</taxon>
        <taxon>Rhodobacterales</taxon>
        <taxon>Paracoccaceae</taxon>
        <taxon>Gemmobacter</taxon>
    </lineage>
</organism>
<accession>A0A918IQ21</accession>
<dbReference type="Proteomes" id="UP000628984">
    <property type="component" value="Unassembled WGS sequence"/>
</dbReference>
<reference evidence="2" key="2">
    <citation type="submission" date="2020-09" db="EMBL/GenBank/DDBJ databases">
        <authorList>
            <person name="Sun Q."/>
            <person name="Kim S."/>
        </authorList>
    </citation>
    <scope>NUCLEOTIDE SEQUENCE</scope>
    <source>
        <strain evidence="2">KCTC 23714</strain>
    </source>
</reference>
<dbReference type="RefSeq" id="WP_229804009.1">
    <property type="nucleotide sequence ID" value="NZ_BMYQ01000001.1"/>
</dbReference>
<dbReference type="InterPro" id="IPR006837">
    <property type="entry name" value="Divergent_DAC"/>
</dbReference>
<dbReference type="GO" id="GO:0005975">
    <property type="term" value="P:carbohydrate metabolic process"/>
    <property type="evidence" value="ECO:0007669"/>
    <property type="project" value="InterPro"/>
</dbReference>
<dbReference type="Gene3D" id="3.20.20.370">
    <property type="entry name" value="Glycoside hydrolase/deacetylase"/>
    <property type="match status" value="1"/>
</dbReference>
<dbReference type="SUPFAM" id="SSF88713">
    <property type="entry name" value="Glycoside hydrolase/deacetylase"/>
    <property type="match status" value="1"/>
</dbReference>
<comment type="caution">
    <text evidence="2">The sequence shown here is derived from an EMBL/GenBank/DDBJ whole genome shotgun (WGS) entry which is preliminary data.</text>
</comment>
<evidence type="ECO:0000313" key="3">
    <source>
        <dbReference type="Proteomes" id="UP000628984"/>
    </source>
</evidence>
<evidence type="ECO:0000313" key="2">
    <source>
        <dbReference type="EMBL" id="GGW23639.1"/>
    </source>
</evidence>
<feature type="region of interest" description="Disordered" evidence="1">
    <location>
        <begin position="170"/>
        <end position="251"/>
    </location>
</feature>
<keyword evidence="3" id="KW-1185">Reference proteome</keyword>
<dbReference type="CDD" id="cd10936">
    <property type="entry name" value="CE4_DAC2"/>
    <property type="match status" value="1"/>
</dbReference>
<reference evidence="2" key="1">
    <citation type="journal article" date="2014" name="Int. J. Syst. Evol. Microbiol.">
        <title>Complete genome sequence of Corynebacterium casei LMG S-19264T (=DSM 44701T), isolated from a smear-ripened cheese.</title>
        <authorList>
            <consortium name="US DOE Joint Genome Institute (JGI-PGF)"/>
            <person name="Walter F."/>
            <person name="Albersmeier A."/>
            <person name="Kalinowski J."/>
            <person name="Ruckert C."/>
        </authorList>
    </citation>
    <scope>NUCLEOTIDE SEQUENCE</scope>
    <source>
        <strain evidence="2">KCTC 23714</strain>
    </source>
</reference>
<protein>
    <recommendedName>
        <fullName evidence="4">Divergent polysaccharide deacetylase family protein</fullName>
    </recommendedName>
</protein>
<dbReference type="Pfam" id="PF04748">
    <property type="entry name" value="Polysacc_deac_2"/>
    <property type="match status" value="1"/>
</dbReference>
<feature type="compositionally biased region" description="Pro residues" evidence="1">
    <location>
        <begin position="175"/>
        <end position="184"/>
    </location>
</feature>
<sequence length="494" mass="49710">MRGFVTGVIWGGVVAVLGLGVVSQLAPLPKGNAPMVAANEPAAPQKAAPEVAAPDVSTAPVAEPAAQALPKVTVPGQATDGADAAAQVTLAPDTAAGTVAEPESAPDLAPELATSPEDVAPPAADADVATAPAAPEAPVVAEPPSAPEAPAAPTALAEPALPEAGKIADALPAEPDLPPVPPLSPEEETMLAPLPGEVPAHSPFAEDAASTSPVTAPVTAPPAPEAPAEPLLDRPEPGIAPAEGVTTDRLPRIEATPPMAAPDMAPAADDPRPIVRFAVSFANPQNKPLYAILIVDDGKAPVDRAALAALPLPVTVVLDPTDPDAAARAATYRKAGKEVAMLASAIPEGAKPSDLQVTFAAHDKALSEAVAVVDLPTGGFQNDRKLATDLVPVIKDQGRGLVTFDKGLNAGDQVARREAVPAALIFRELDAGGESAPVIRRYLDRAAFKAAQDGQVVVLGHATPDTIAALMEWSLEGRAGSVALAPLTAVLQAR</sequence>
<gene>
    <name evidence="2" type="primary">yibQ</name>
    <name evidence="2" type="ORF">GCM10011452_08580</name>
</gene>
<evidence type="ECO:0000256" key="1">
    <source>
        <dbReference type="SAM" id="MobiDB-lite"/>
    </source>
</evidence>